<evidence type="ECO:0000256" key="3">
    <source>
        <dbReference type="ARBA" id="ARBA00022723"/>
    </source>
</evidence>
<dbReference type="STRING" id="660518.SAMN05216218_102182"/>
<dbReference type="GO" id="GO:0046872">
    <property type="term" value="F:metal ion binding"/>
    <property type="evidence" value="ECO:0007669"/>
    <property type="project" value="UniProtKB-KW"/>
</dbReference>
<keyword evidence="3" id="KW-0479">Metal-binding</keyword>
<dbReference type="Gene3D" id="3.90.180.10">
    <property type="entry name" value="Medium-chain alcohol dehydrogenases, catalytic domain"/>
    <property type="match status" value="2"/>
</dbReference>
<evidence type="ECO:0000256" key="1">
    <source>
        <dbReference type="ARBA" id="ARBA00001947"/>
    </source>
</evidence>
<gene>
    <name evidence="7" type="ORF">SAMN05216218_102182</name>
</gene>
<reference evidence="8" key="1">
    <citation type="submission" date="2016-10" db="EMBL/GenBank/DDBJ databases">
        <authorList>
            <person name="Varghese N."/>
            <person name="Submissions S."/>
        </authorList>
    </citation>
    <scope>NUCLEOTIDE SEQUENCE [LARGE SCALE GENOMIC DNA]</scope>
    <source>
        <strain evidence="8">IBRC-M 10760</strain>
    </source>
</reference>
<dbReference type="RefSeq" id="WP_092688013.1">
    <property type="nucleotide sequence ID" value="NZ_FNBK01000002.1"/>
</dbReference>
<proteinExistence type="inferred from homology"/>
<accession>A0A1G7GTS6</accession>
<sequence>MAARSLYFTGPREVTVRERPVPDPGPDQVRVRTERSAISPGTELLLYRDEVPADIEIDETIDVLDGTLSYPLQYGYAAVGRVSVTGANVDSDWEGRRVFAFHPHESHFLATPSELIPVDQPAERATLLANAEAAVNFVMDGRPRVGDRVAIFGQGIVGLLTTAVLSEFPLGELVTVDPYERRRDISERLGADTAVADATALADAVATDHVEGADLTFELSGNPDALDDAIDATGYAGQVIVGSWYGNKPATLHLGGEFHRSHVRIRSSQVSRIDPDHTGRWDKERRLSLVRDLLAEVDTSALYSHEFPVERAGDAYELLDGSPERALGVLLTYQ</sequence>
<comment type="cofactor">
    <cofactor evidence="1">
        <name>Zn(2+)</name>
        <dbReference type="ChEBI" id="CHEBI:29105"/>
    </cofactor>
</comment>
<evidence type="ECO:0000313" key="8">
    <source>
        <dbReference type="Proteomes" id="UP000199076"/>
    </source>
</evidence>
<dbReference type="CDD" id="cd08255">
    <property type="entry name" value="2-desacetyl-2-hydroxyethyl_bacteriochlorophyllide_like"/>
    <property type="match status" value="1"/>
</dbReference>
<evidence type="ECO:0000313" key="7">
    <source>
        <dbReference type="EMBL" id="SDE91552.1"/>
    </source>
</evidence>
<dbReference type="AlphaFoldDB" id="A0A1G7GTS6"/>
<dbReference type="PANTHER" id="PTHR43350">
    <property type="entry name" value="NAD-DEPENDENT ALCOHOL DEHYDROGENASE"/>
    <property type="match status" value="1"/>
</dbReference>
<keyword evidence="4" id="KW-0862">Zinc</keyword>
<dbReference type="Gene3D" id="3.40.50.720">
    <property type="entry name" value="NAD(P)-binding Rossmann-like Domain"/>
    <property type="match status" value="1"/>
</dbReference>
<dbReference type="GO" id="GO:0016491">
    <property type="term" value="F:oxidoreductase activity"/>
    <property type="evidence" value="ECO:0007669"/>
    <property type="project" value="UniProtKB-KW"/>
</dbReference>
<dbReference type="InterPro" id="IPR036291">
    <property type="entry name" value="NAD(P)-bd_dom_sf"/>
</dbReference>
<comment type="similarity">
    <text evidence="2">Belongs to the zinc-containing alcohol dehydrogenase family.</text>
</comment>
<evidence type="ECO:0000259" key="6">
    <source>
        <dbReference type="Pfam" id="PF00107"/>
    </source>
</evidence>
<keyword evidence="8" id="KW-1185">Reference proteome</keyword>
<dbReference type="InterPro" id="IPR013149">
    <property type="entry name" value="ADH-like_C"/>
</dbReference>
<dbReference type="InterPro" id="IPR011032">
    <property type="entry name" value="GroES-like_sf"/>
</dbReference>
<feature type="domain" description="Alcohol dehydrogenase-like C-terminal" evidence="6">
    <location>
        <begin position="157"/>
        <end position="271"/>
    </location>
</feature>
<dbReference type="Pfam" id="PF00107">
    <property type="entry name" value="ADH_zinc_N"/>
    <property type="match status" value="1"/>
</dbReference>
<evidence type="ECO:0000256" key="4">
    <source>
        <dbReference type="ARBA" id="ARBA00022833"/>
    </source>
</evidence>
<dbReference type="Proteomes" id="UP000199076">
    <property type="component" value="Unassembled WGS sequence"/>
</dbReference>
<dbReference type="OrthoDB" id="168897at2157"/>
<evidence type="ECO:0000256" key="2">
    <source>
        <dbReference type="ARBA" id="ARBA00008072"/>
    </source>
</evidence>
<organism evidence="7 8">
    <name type="scientific">Halorientalis regularis</name>
    <dbReference type="NCBI Taxonomy" id="660518"/>
    <lineage>
        <taxon>Archaea</taxon>
        <taxon>Methanobacteriati</taxon>
        <taxon>Methanobacteriota</taxon>
        <taxon>Stenosarchaea group</taxon>
        <taxon>Halobacteria</taxon>
        <taxon>Halobacteriales</taxon>
        <taxon>Haloarculaceae</taxon>
        <taxon>Halorientalis</taxon>
    </lineage>
</organism>
<dbReference type="SUPFAM" id="SSF51735">
    <property type="entry name" value="NAD(P)-binding Rossmann-fold domains"/>
    <property type="match status" value="1"/>
</dbReference>
<dbReference type="EMBL" id="FNBK01000002">
    <property type="protein sequence ID" value="SDE91552.1"/>
    <property type="molecule type" value="Genomic_DNA"/>
</dbReference>
<keyword evidence="5" id="KW-0560">Oxidoreductase</keyword>
<protein>
    <submittedName>
        <fullName evidence="7">Alcohol dehydrogenase</fullName>
    </submittedName>
</protein>
<evidence type="ECO:0000256" key="5">
    <source>
        <dbReference type="ARBA" id="ARBA00023002"/>
    </source>
</evidence>
<name>A0A1G7GTS6_9EURY</name>
<dbReference type="PANTHER" id="PTHR43350:SF19">
    <property type="entry name" value="D-GULOSIDE 3-DEHYDROGENASE"/>
    <property type="match status" value="1"/>
</dbReference>
<dbReference type="SUPFAM" id="SSF50129">
    <property type="entry name" value="GroES-like"/>
    <property type="match status" value="1"/>
</dbReference>